<proteinExistence type="inferred from homology"/>
<gene>
    <name evidence="10" type="ORF">HCG48_20185</name>
</gene>
<keyword evidence="5" id="KW-0812">Transmembrane</keyword>
<dbReference type="GO" id="GO:0009279">
    <property type="term" value="C:cell outer membrane"/>
    <property type="evidence" value="ECO:0007669"/>
    <property type="project" value="UniProtKB-SubCell"/>
</dbReference>
<dbReference type="GO" id="GO:0008320">
    <property type="term" value="F:protein transmembrane transporter activity"/>
    <property type="evidence" value="ECO:0007669"/>
    <property type="project" value="TreeGrafter"/>
</dbReference>
<comment type="subcellular location">
    <subcellularLocation>
        <location evidence="1">Cell outer membrane</location>
    </subcellularLocation>
</comment>
<evidence type="ECO:0000256" key="6">
    <source>
        <dbReference type="ARBA" id="ARBA00022927"/>
    </source>
</evidence>
<dbReference type="RefSeq" id="WP_168570771.1">
    <property type="nucleotide sequence ID" value="NZ_CP051167.1"/>
</dbReference>
<evidence type="ECO:0000313" key="10">
    <source>
        <dbReference type="EMBL" id="QIZ72623.1"/>
    </source>
</evidence>
<evidence type="ECO:0000256" key="4">
    <source>
        <dbReference type="ARBA" id="ARBA00022452"/>
    </source>
</evidence>
<dbReference type="PANTHER" id="PTHR34597">
    <property type="entry name" value="SLR1661 PROTEIN"/>
    <property type="match status" value="1"/>
</dbReference>
<evidence type="ECO:0000259" key="9">
    <source>
        <dbReference type="PROSITE" id="PS51779"/>
    </source>
</evidence>
<dbReference type="GO" id="GO:0098046">
    <property type="term" value="C:type V protein secretion system complex"/>
    <property type="evidence" value="ECO:0007669"/>
    <property type="project" value="TreeGrafter"/>
</dbReference>
<comment type="similarity">
    <text evidence="2">Belongs to the TPS (TC 1.B.20) family.</text>
</comment>
<evidence type="ECO:0000256" key="2">
    <source>
        <dbReference type="ARBA" id="ARBA00009055"/>
    </source>
</evidence>
<dbReference type="Proteomes" id="UP000500857">
    <property type="component" value="Chromosome"/>
</dbReference>
<evidence type="ECO:0000256" key="1">
    <source>
        <dbReference type="ARBA" id="ARBA00004442"/>
    </source>
</evidence>
<evidence type="ECO:0000313" key="11">
    <source>
        <dbReference type="Proteomes" id="UP000500857"/>
    </source>
</evidence>
<dbReference type="Gene3D" id="3.10.20.310">
    <property type="entry name" value="membrane protein fhac"/>
    <property type="match status" value="1"/>
</dbReference>
<reference evidence="10 11" key="1">
    <citation type="submission" date="2020-04" db="EMBL/GenBank/DDBJ databases">
        <authorList>
            <person name="Basu S."/>
            <person name="Maruthanayagam V."/>
            <person name="Chakraborty S."/>
            <person name="Pramanik A."/>
            <person name="Mukherjee J."/>
            <person name="Brink B."/>
        </authorList>
    </citation>
    <scope>NUCLEOTIDE SEQUENCE [LARGE SCALE GENOMIC DNA]</scope>
    <source>
        <strain evidence="10 11">AP17</strain>
    </source>
</reference>
<dbReference type="EMBL" id="CP051167">
    <property type="protein sequence ID" value="QIZ72623.1"/>
    <property type="molecule type" value="Genomic_DNA"/>
</dbReference>
<keyword evidence="6" id="KW-0653">Protein transport</keyword>
<keyword evidence="11" id="KW-1185">Reference proteome</keyword>
<dbReference type="Pfam" id="PF03865">
    <property type="entry name" value="ShlB"/>
    <property type="match status" value="1"/>
</dbReference>
<keyword evidence="4" id="KW-1134">Transmembrane beta strand</keyword>
<organism evidence="10 11">
    <name type="scientific">Oxynema aestuarii AP17</name>
    <dbReference type="NCBI Taxonomy" id="2064643"/>
    <lineage>
        <taxon>Bacteria</taxon>
        <taxon>Bacillati</taxon>
        <taxon>Cyanobacteriota</taxon>
        <taxon>Cyanophyceae</taxon>
        <taxon>Oscillatoriophycideae</taxon>
        <taxon>Oscillatoriales</taxon>
        <taxon>Oscillatoriaceae</taxon>
        <taxon>Oxynema</taxon>
        <taxon>Oxynema aestuarii</taxon>
    </lineage>
</organism>
<evidence type="ECO:0000256" key="3">
    <source>
        <dbReference type="ARBA" id="ARBA00022448"/>
    </source>
</evidence>
<dbReference type="InterPro" id="IPR034746">
    <property type="entry name" value="POTRA"/>
</dbReference>
<sequence length="588" mass="64015">MKSIFALFAQLSPVIALLLYLDGPLANAQTIAPGESGARTFARQFLSQAPPESIPPGTIDRDRRDLQPLPGDLRVPNSNEILESVPTPAPNLPTAPDLTVEVRRVEVLGNTVFSAEDLAPVVAPYEGRSLSFEELLSIRTAITDLYTRRGYMTSGAFLPPQDISDGVVQIQAVEGELERIEIAGLNRLKTSYVRDRLGIAAGPPVNIEQLEQALQLLQLDPRIRSIQADLKAGTTPGRSILTVDVREASALGSSLAIDNNDSPTVGSIRYSATLNHNNLLGFGDRLHLEYGRTEGVNDYNFRYEIPLNPRDGTLQLGYNNSRSTIVENPFDELDIKGRTQTVSLGFRQPIVRRSTEELALGLTLDWRQSRTFLLDDIPFSFSEGPEKGESKVTALRLSGDWVRRSPNRVLAARSQLSLGLDILGATSNDDAPDGRFISWIGQFQWVQGLGKNVVGVARVATQLTPNSLLPLEQFSIGGVDTVRGYRQNQRVGDNGAIGALEVRIPVFSGPEWLGVVEVAPFVDAGIVWNNSGSVPSPNTLVSTGLGLRWNAPHFSARVDWGLPLTDADDGGDSLQDSGLFFSLQVYPF</sequence>
<dbReference type="GO" id="GO:0046819">
    <property type="term" value="P:protein secretion by the type V secretion system"/>
    <property type="evidence" value="ECO:0007669"/>
    <property type="project" value="TreeGrafter"/>
</dbReference>
<dbReference type="KEGG" id="oxy:HCG48_20185"/>
<dbReference type="InterPro" id="IPR005565">
    <property type="entry name" value="Hemolysn_activator_HlyB_C"/>
</dbReference>
<dbReference type="PANTHER" id="PTHR34597:SF3">
    <property type="entry name" value="OUTER MEMBRANE TRANSPORTER CDIB"/>
    <property type="match status" value="1"/>
</dbReference>
<dbReference type="Gene3D" id="2.40.160.50">
    <property type="entry name" value="membrane protein fhac: a member of the omp85/tpsb transporter family"/>
    <property type="match status" value="1"/>
</dbReference>
<dbReference type="InterPro" id="IPR013686">
    <property type="entry name" value="Polypept-transport_assoc_ShlB"/>
</dbReference>
<dbReference type="InterPro" id="IPR051544">
    <property type="entry name" value="TPS_OM_transporter"/>
</dbReference>
<protein>
    <submittedName>
        <fullName evidence="10">ShlB/FhaC/HecB family hemolysin secretion/activation protein</fullName>
    </submittedName>
</protein>
<feature type="domain" description="POTRA" evidence="9">
    <location>
        <begin position="100"/>
        <end position="175"/>
    </location>
</feature>
<dbReference type="PROSITE" id="PS51779">
    <property type="entry name" value="POTRA"/>
    <property type="match status" value="1"/>
</dbReference>
<evidence type="ECO:0000256" key="7">
    <source>
        <dbReference type="ARBA" id="ARBA00023136"/>
    </source>
</evidence>
<keyword evidence="3" id="KW-0813">Transport</keyword>
<keyword evidence="8" id="KW-0998">Cell outer membrane</keyword>
<dbReference type="Pfam" id="PF08479">
    <property type="entry name" value="POTRA_2"/>
    <property type="match status" value="1"/>
</dbReference>
<accession>A0A6H1U3L1</accession>
<dbReference type="AlphaFoldDB" id="A0A6H1U3L1"/>
<evidence type="ECO:0000256" key="5">
    <source>
        <dbReference type="ARBA" id="ARBA00022692"/>
    </source>
</evidence>
<keyword evidence="7" id="KW-0472">Membrane</keyword>
<evidence type="ECO:0000256" key="8">
    <source>
        <dbReference type="ARBA" id="ARBA00023237"/>
    </source>
</evidence>
<name>A0A6H1U3L1_9CYAN</name>